<name>A0A8C5WGT3_9ANUR</name>
<dbReference type="InterPro" id="IPR036691">
    <property type="entry name" value="Endo/exonu/phosph_ase_sf"/>
</dbReference>
<dbReference type="PANTHER" id="PTHR31635">
    <property type="entry name" value="REVERSE TRANSCRIPTASE DOMAIN-CONTAINING PROTEIN-RELATED"/>
    <property type="match status" value="1"/>
</dbReference>
<dbReference type="PROSITE" id="PS50878">
    <property type="entry name" value="RT_POL"/>
    <property type="match status" value="1"/>
</dbReference>
<proteinExistence type="predicted"/>
<dbReference type="SUPFAM" id="SSF56219">
    <property type="entry name" value="DNase I-like"/>
    <property type="match status" value="1"/>
</dbReference>
<dbReference type="InterPro" id="IPR000477">
    <property type="entry name" value="RT_dom"/>
</dbReference>
<evidence type="ECO:0000259" key="1">
    <source>
        <dbReference type="PROSITE" id="PS50878"/>
    </source>
</evidence>
<sequence>MKVVTYNVKGLNLPVKRHSLYRDIRTYDADIVCLQETHFRRLDHPKLYAPQYRTQFHSTYRAKSRGVTILIHNRVALQTHPIVTDPRGRYIILVCTIDGRLYTLVSAYAPNSSQTQFMTHLMNKITDVLSGDLIMCGDFNVCLDPIKDRSHPSGTHSRQQTHKLHSFLRQHQLYDAWRVFHPTERDSTFRSGVHNSYSRIDYFLIPTNLLPRITDCNILPFTWSDHSPMTIVLQDDYKSYTGSPWRFGEHLLKHEPALTAIRETLINYFKENVSPEMSPFTIWQAHKTVVRGTCIQWGARLKKLYMTQRVTILRNINDIDTRNKASPTPELADGLDAALRSLTDLEADKYRIAMNRMRAKLYAFQNKPGRLLARRLKPSPPNVGISHLKTDGGIIYNPMAMANEFACYYEKLYNLEVDDTNVHPTSDTIDAYLRKINLPKLSATQANKLASPITQDELSEVIKALPKRKAPGPDGLTGLYYLTFSPQLFTHLSKVFEDAREQGSFPPDMLRAHIITLPKPGKTPDICRNLRPISLLNVDIKIYSKILANRLQRILPSLIGQDQVGFISGRQGPDSTKKLINLMEVLRRSGQPCLDLSLDAEKAFDRVSWMFLRVVLQQFGFPPPVLAAIQALYDSPSTRVVNSGFLSEEFWITNGTRQGCPLSPLLYALVLEPLAQAIRQNDDIRGIAVGPTIHKIHLYADDILLTLTEPEASLSALYGELEVYSRVSYHLVNLLKTQALPLNIPHQSLDNLKMHYNFEWRKTYLVYLGLRITGHPDGLYKHNYERVLSETRSLIHLWRSREVSWMGRMAAAKMVILTKLLYVFRALPLKLPRSFLVTLQSILVSYVWNNKRLQIARRLLCYRQRDGGLNMIHIQHYFWASCFASLSEVFHSRPTPQWLTIEATYMDGHDLAKVLWVPPKDRPRFQSPLATTSLHLYIWDRILPLITNHHPISMAMPVEALRYILPQGRCRQWLQYGITNLHHFFDTAAILPFETVCTKFKVPQTMFLSYLQLQSYFRSQSVLSKLSAILPLLSETELFCLDPLATARPISLFYRVLNTPTRTVVWSFQNTWEKELGQKLTPTQWASAFMFAVGATRCVTLIETQRKILYRWYLTPDKIKRFAPQHSDLCWRCSLETGSMSHIWWYCPRIAPLWRDISSLATEILGTQIPHSPEVLLLGMIKLPRPQLRMLFILISTTALLLARNWRTMLVPTCKQVTDLLEQYRSFDSRITMAEGLQSPKWDPWKLWDVHKIYKACGL</sequence>
<reference evidence="2" key="2">
    <citation type="submission" date="2025-09" db="UniProtKB">
        <authorList>
            <consortium name="Ensembl"/>
        </authorList>
    </citation>
    <scope>IDENTIFICATION</scope>
</reference>
<protein>
    <recommendedName>
        <fullName evidence="1">Reverse transcriptase domain-containing protein</fullName>
    </recommendedName>
</protein>
<dbReference type="GO" id="GO:0003824">
    <property type="term" value="F:catalytic activity"/>
    <property type="evidence" value="ECO:0007669"/>
    <property type="project" value="InterPro"/>
</dbReference>
<dbReference type="AlphaFoldDB" id="A0A8C5WGT3"/>
<dbReference type="Proteomes" id="UP000694569">
    <property type="component" value="Unplaced"/>
</dbReference>
<dbReference type="PANTHER" id="PTHR31635:SF196">
    <property type="entry name" value="REVERSE TRANSCRIPTASE DOMAIN-CONTAINING PROTEIN-RELATED"/>
    <property type="match status" value="1"/>
</dbReference>
<dbReference type="CDD" id="cd09076">
    <property type="entry name" value="L1-EN"/>
    <property type="match status" value="1"/>
</dbReference>
<dbReference type="InterPro" id="IPR005135">
    <property type="entry name" value="Endo/exonuclease/phosphatase"/>
</dbReference>
<accession>A0A8C5WGT3</accession>
<dbReference type="Pfam" id="PF03372">
    <property type="entry name" value="Exo_endo_phos"/>
    <property type="match status" value="1"/>
</dbReference>
<dbReference type="CDD" id="cd01650">
    <property type="entry name" value="RT_nLTR_like"/>
    <property type="match status" value="1"/>
</dbReference>
<dbReference type="OrthoDB" id="410104at2759"/>
<dbReference type="GeneTree" id="ENSGT00940000163630"/>
<feature type="domain" description="Reverse transcriptase" evidence="1">
    <location>
        <begin position="498"/>
        <end position="772"/>
    </location>
</feature>
<evidence type="ECO:0000313" key="3">
    <source>
        <dbReference type="Proteomes" id="UP000694569"/>
    </source>
</evidence>
<dbReference type="InterPro" id="IPR043502">
    <property type="entry name" value="DNA/RNA_pol_sf"/>
</dbReference>
<dbReference type="Pfam" id="PF00078">
    <property type="entry name" value="RVT_1"/>
    <property type="match status" value="1"/>
</dbReference>
<dbReference type="SUPFAM" id="SSF56672">
    <property type="entry name" value="DNA/RNA polymerases"/>
    <property type="match status" value="1"/>
</dbReference>
<organism evidence="2 3">
    <name type="scientific">Leptobrachium leishanense</name>
    <name type="common">Leishan spiny toad</name>
    <dbReference type="NCBI Taxonomy" id="445787"/>
    <lineage>
        <taxon>Eukaryota</taxon>
        <taxon>Metazoa</taxon>
        <taxon>Chordata</taxon>
        <taxon>Craniata</taxon>
        <taxon>Vertebrata</taxon>
        <taxon>Euteleostomi</taxon>
        <taxon>Amphibia</taxon>
        <taxon>Batrachia</taxon>
        <taxon>Anura</taxon>
        <taxon>Pelobatoidea</taxon>
        <taxon>Megophryidae</taxon>
        <taxon>Leptobrachium</taxon>
    </lineage>
</organism>
<evidence type="ECO:0000313" key="2">
    <source>
        <dbReference type="Ensembl" id="ENSLLEP00000037093.1"/>
    </source>
</evidence>
<keyword evidence="3" id="KW-1185">Reference proteome</keyword>
<reference evidence="2" key="1">
    <citation type="submission" date="2025-08" db="UniProtKB">
        <authorList>
            <consortium name="Ensembl"/>
        </authorList>
    </citation>
    <scope>IDENTIFICATION</scope>
</reference>
<dbReference type="Ensembl" id="ENSLLET00000038521.1">
    <property type="protein sequence ID" value="ENSLLEP00000037093.1"/>
    <property type="gene ID" value="ENSLLEG00000023497.1"/>
</dbReference>
<dbReference type="Gene3D" id="3.60.10.10">
    <property type="entry name" value="Endonuclease/exonuclease/phosphatase"/>
    <property type="match status" value="1"/>
</dbReference>